<dbReference type="NCBIfam" id="NF002703">
    <property type="entry name" value="PRK02507.1-1"/>
    <property type="match status" value="1"/>
</dbReference>
<dbReference type="eggNOG" id="ENOG502Z8DN">
    <property type="taxonomic scope" value="Bacteria"/>
</dbReference>
<organism evidence="9 10">
    <name type="scientific">Gloeothece verrucosa (strain PCC 7822)</name>
    <name type="common">Cyanothece sp. (strain PCC 7822)</name>
    <dbReference type="NCBI Taxonomy" id="497965"/>
    <lineage>
        <taxon>Bacteria</taxon>
        <taxon>Bacillati</taxon>
        <taxon>Cyanobacteriota</taxon>
        <taxon>Cyanophyceae</taxon>
        <taxon>Oscillatoriophycideae</taxon>
        <taxon>Chroococcales</taxon>
        <taxon>Aphanothecaceae</taxon>
        <taxon>Gloeothece</taxon>
        <taxon>Gloeothece verrucosa</taxon>
    </lineage>
</organism>
<keyword evidence="5 8" id="KW-1133">Transmembrane helix</keyword>
<dbReference type="InterPro" id="IPR004282">
    <property type="entry name" value="CemA"/>
</dbReference>
<accession>E0UEQ1</accession>
<dbReference type="PANTHER" id="PTHR33650">
    <property type="entry name" value="CHLOROPLAST ENVELOPE MEMBRANE PROTEIN-RELATED"/>
    <property type="match status" value="1"/>
</dbReference>
<keyword evidence="8" id="KW-1003">Cell membrane</keyword>
<feature type="transmembrane region" description="Helical" evidence="8">
    <location>
        <begin position="372"/>
        <end position="393"/>
    </location>
</feature>
<feature type="transmembrane region" description="Helical" evidence="8">
    <location>
        <begin position="330"/>
        <end position="351"/>
    </location>
</feature>
<keyword evidence="6 8" id="KW-0406">Ion transport</keyword>
<evidence type="ECO:0000256" key="6">
    <source>
        <dbReference type="ARBA" id="ARBA00023065"/>
    </source>
</evidence>
<dbReference type="PANTHER" id="PTHR33650:SF2">
    <property type="entry name" value="CHLOROPLAST ENVELOPE MEMBRANE PROTEIN"/>
    <property type="match status" value="1"/>
</dbReference>
<comment type="subcellular location">
    <subcellularLocation>
        <location evidence="8">Cell inner membrane</location>
        <topology evidence="8">Multi-pass membrane protein</topology>
    </subcellularLocation>
    <subcellularLocation>
        <location evidence="1">Membrane</location>
        <topology evidence="1">Multi-pass membrane protein</topology>
    </subcellularLocation>
</comment>
<evidence type="ECO:0000313" key="9">
    <source>
        <dbReference type="EMBL" id="ADN16619.1"/>
    </source>
</evidence>
<reference evidence="10" key="1">
    <citation type="journal article" date="2011" name="MBio">
        <title>Novel metabolic attributes of the genus Cyanothece, comprising a group of unicellular nitrogen-fixing Cyanobacteria.</title>
        <authorList>
            <person name="Bandyopadhyay A."/>
            <person name="Elvitigala T."/>
            <person name="Welsh E."/>
            <person name="Stockel J."/>
            <person name="Liberton M."/>
            <person name="Min H."/>
            <person name="Sherman L.A."/>
            <person name="Pakrasi H.B."/>
        </authorList>
    </citation>
    <scope>NUCLEOTIDE SEQUENCE [LARGE SCALE GENOMIC DNA]</scope>
    <source>
        <strain evidence="10">PCC 7822</strain>
    </source>
</reference>
<keyword evidence="10" id="KW-1185">Reference proteome</keyword>
<comment type="function">
    <text evidence="8">Required for H(+) efflux immediately after light irradiation to form a rapid H(+) concentration gradient across the thylakoid membranes. Together with PxcL, contributes to transient H(+) uptake following dark to light transition.</text>
</comment>
<sequence length="453" mass="51926">MKLSRIVRGANQWLSKTPERALDQAYRAAFKIREIENKHFQGKKVSVDSAQYGDSVMSYFLNEVQGYLQTIRVRLSVFKASRLFMTLSEMSDSSPANRDQQLELEQAHASLLLQKLQFIDEVTSKYKDNDFIRLNASKNANLSSEQWSSEQALIAANGKSPQIQKSSTPLTNIKVDNPNRKLDSAVDKTGALPRSFLNTLNRIKQEIDPKSEESEEAVLKRFRSSRYQTAISIKFILLLIIVPLLTHQITKTFLLTPIVHNYFGNHEQVVFINKDLEEEAFAELKTFEESLHFKSMIGLIPKLTEEEIEEQVKNQAKEISEAYRYQGIDAIANIFADLFSFLAFVGVLVSSRKEIEIVKSFMDSILYSLSDSAKAFLIILFTDMFVGFHSPHGWEVILEGVARHFGLPENRDFNFLFIATFPVILDTVLKYWIFRYLNRISPSAVATYRNMNE</sequence>
<evidence type="ECO:0000256" key="1">
    <source>
        <dbReference type="ARBA" id="ARBA00004141"/>
    </source>
</evidence>
<dbReference type="HOGENOM" id="CLU_690401_0_0_3"/>
<dbReference type="GO" id="GO:0005886">
    <property type="term" value="C:plasma membrane"/>
    <property type="evidence" value="ECO:0007669"/>
    <property type="project" value="UniProtKB-SubCell"/>
</dbReference>
<proteinExistence type="inferred from homology"/>
<evidence type="ECO:0000256" key="2">
    <source>
        <dbReference type="ARBA" id="ARBA00022448"/>
    </source>
</evidence>
<feature type="transmembrane region" description="Helical" evidence="8">
    <location>
        <begin position="413"/>
        <end position="433"/>
    </location>
</feature>
<comment type="similarity">
    <text evidence="8">Belongs to the CemA family.</text>
</comment>
<evidence type="ECO:0000256" key="8">
    <source>
        <dbReference type="HAMAP-Rule" id="MF_01308"/>
    </source>
</evidence>
<protein>
    <recommendedName>
        <fullName evidence="8">Proton extrusion protein PxcA</fullName>
    </recommendedName>
</protein>
<keyword evidence="4 8" id="KW-0375">Hydrogen ion transport</keyword>
<gene>
    <name evidence="8" type="primary">pxcA</name>
    <name evidence="9" type="ordered locus">Cyan7822_4715</name>
</gene>
<evidence type="ECO:0000256" key="3">
    <source>
        <dbReference type="ARBA" id="ARBA00022692"/>
    </source>
</evidence>
<evidence type="ECO:0000313" key="10">
    <source>
        <dbReference type="Proteomes" id="UP000008206"/>
    </source>
</evidence>
<dbReference type="Pfam" id="PF03040">
    <property type="entry name" value="CemA"/>
    <property type="match status" value="1"/>
</dbReference>
<dbReference type="STRING" id="497965.Cyan7822_4715"/>
<feature type="transmembrane region" description="Helical" evidence="8">
    <location>
        <begin position="230"/>
        <end position="249"/>
    </location>
</feature>
<keyword evidence="8" id="KW-0997">Cell inner membrane</keyword>
<dbReference type="AlphaFoldDB" id="E0UEQ1"/>
<dbReference type="RefSeq" id="WP_013324659.1">
    <property type="nucleotide sequence ID" value="NC_014501.1"/>
</dbReference>
<name>E0UEQ1_GLOV7</name>
<dbReference type="EMBL" id="CP002198">
    <property type="protein sequence ID" value="ADN16619.1"/>
    <property type="molecule type" value="Genomic_DNA"/>
</dbReference>
<dbReference type="OrthoDB" id="418298at2"/>
<dbReference type="Proteomes" id="UP000008206">
    <property type="component" value="Chromosome"/>
</dbReference>
<keyword evidence="2 8" id="KW-0813">Transport</keyword>
<evidence type="ECO:0000256" key="7">
    <source>
        <dbReference type="ARBA" id="ARBA00023136"/>
    </source>
</evidence>
<dbReference type="GO" id="GO:0015078">
    <property type="term" value="F:proton transmembrane transporter activity"/>
    <property type="evidence" value="ECO:0007669"/>
    <property type="project" value="UniProtKB-UniRule"/>
</dbReference>
<keyword evidence="3 8" id="KW-0812">Transmembrane</keyword>
<dbReference type="HAMAP" id="MF_01308">
    <property type="entry name" value="CemA_PxcA"/>
    <property type="match status" value="1"/>
</dbReference>
<evidence type="ECO:0000256" key="4">
    <source>
        <dbReference type="ARBA" id="ARBA00022781"/>
    </source>
</evidence>
<dbReference type="KEGG" id="cyj:Cyan7822_4715"/>
<evidence type="ECO:0000256" key="5">
    <source>
        <dbReference type="ARBA" id="ARBA00022989"/>
    </source>
</evidence>
<keyword evidence="7 8" id="KW-0472">Membrane</keyword>